<organism evidence="1 2">
    <name type="scientific">Pseudoalteromonas luteoviolacea S4060-1</name>
    <dbReference type="NCBI Taxonomy" id="1365257"/>
    <lineage>
        <taxon>Bacteria</taxon>
        <taxon>Pseudomonadati</taxon>
        <taxon>Pseudomonadota</taxon>
        <taxon>Gammaproteobacteria</taxon>
        <taxon>Alteromonadales</taxon>
        <taxon>Pseudoalteromonadaceae</taxon>
        <taxon>Pseudoalteromonas</taxon>
    </lineage>
</organism>
<proteinExistence type="predicted"/>
<dbReference type="Proteomes" id="UP000076661">
    <property type="component" value="Unassembled WGS sequence"/>
</dbReference>
<evidence type="ECO:0000313" key="1">
    <source>
        <dbReference type="EMBL" id="KZN58941.1"/>
    </source>
</evidence>
<accession>A0A161XYE7</accession>
<dbReference type="AlphaFoldDB" id="A0A161XYE7"/>
<dbReference type="PATRIC" id="fig|1365257.3.peg.5198"/>
<reference evidence="1 2" key="1">
    <citation type="submission" date="2013-07" db="EMBL/GenBank/DDBJ databases">
        <title>Comparative Genomic and Metabolomic Analysis of Twelve Strains of Pseudoalteromonas luteoviolacea.</title>
        <authorList>
            <person name="Vynne N.G."/>
            <person name="Mansson M."/>
            <person name="Gram L."/>
        </authorList>
    </citation>
    <scope>NUCLEOTIDE SEQUENCE [LARGE SCALE GENOMIC DNA]</scope>
    <source>
        <strain evidence="1 2">S4060-1</strain>
    </source>
</reference>
<sequence length="169" mass="18583">MANLEQISRILEFLSEIALPYQVIQLNDPTFLPGLRHNKGVLQIDVAKVQFPGDILHEAGHYAVCEPAERCLLDGNIYKTGLQNHRPKQQMMGEEMAATAWSVAAALYLGFPLQVVFHEAGYRGASASLIEAFENGGGIGHPLLGAFQMTCPQQGFPSMSTWIRTLSWA</sequence>
<dbReference type="RefSeq" id="WP_063383195.1">
    <property type="nucleotide sequence ID" value="NZ_AUXX01000074.1"/>
</dbReference>
<comment type="caution">
    <text evidence="1">The sequence shown here is derived from an EMBL/GenBank/DDBJ whole genome shotgun (WGS) entry which is preliminary data.</text>
</comment>
<evidence type="ECO:0000313" key="2">
    <source>
        <dbReference type="Proteomes" id="UP000076661"/>
    </source>
</evidence>
<gene>
    <name evidence="1" type="ORF">N478_08920</name>
</gene>
<protein>
    <submittedName>
        <fullName evidence="1">Uncharacterized protein</fullName>
    </submittedName>
</protein>
<name>A0A161XYE7_9GAMM</name>
<dbReference type="EMBL" id="AUXX01000074">
    <property type="protein sequence ID" value="KZN58941.1"/>
    <property type="molecule type" value="Genomic_DNA"/>
</dbReference>